<keyword evidence="2 5" id="KW-0812">Transmembrane</keyword>
<feature type="non-terminal residue" evidence="6">
    <location>
        <position position="1"/>
    </location>
</feature>
<evidence type="ECO:0000313" key="6">
    <source>
        <dbReference type="EMBL" id="JAS62092.1"/>
    </source>
</evidence>
<evidence type="ECO:0000256" key="1">
    <source>
        <dbReference type="ARBA" id="ARBA00004141"/>
    </source>
</evidence>
<protein>
    <recommendedName>
        <fullName evidence="7">Major facilitator superfamily (MFS) profile domain-containing protein</fullName>
    </recommendedName>
</protein>
<dbReference type="GO" id="GO:0022857">
    <property type="term" value="F:transmembrane transporter activity"/>
    <property type="evidence" value="ECO:0007669"/>
    <property type="project" value="TreeGrafter"/>
</dbReference>
<dbReference type="AlphaFoldDB" id="A0A1B6GI24"/>
<evidence type="ECO:0000256" key="4">
    <source>
        <dbReference type="ARBA" id="ARBA00023136"/>
    </source>
</evidence>
<keyword evidence="3 5" id="KW-1133">Transmembrane helix</keyword>
<dbReference type="GO" id="GO:0016020">
    <property type="term" value="C:membrane"/>
    <property type="evidence" value="ECO:0007669"/>
    <property type="project" value="UniProtKB-SubCell"/>
</dbReference>
<evidence type="ECO:0008006" key="7">
    <source>
        <dbReference type="Google" id="ProtNLM"/>
    </source>
</evidence>
<comment type="subcellular location">
    <subcellularLocation>
        <location evidence="1">Membrane</location>
        <topology evidence="1">Multi-pass membrane protein</topology>
    </subcellularLocation>
</comment>
<dbReference type="EMBL" id="GECZ01007677">
    <property type="protein sequence ID" value="JAS62092.1"/>
    <property type="molecule type" value="Transcribed_RNA"/>
</dbReference>
<organism evidence="6">
    <name type="scientific">Cuerna arida</name>
    <dbReference type="NCBI Taxonomy" id="1464854"/>
    <lineage>
        <taxon>Eukaryota</taxon>
        <taxon>Metazoa</taxon>
        <taxon>Ecdysozoa</taxon>
        <taxon>Arthropoda</taxon>
        <taxon>Hexapoda</taxon>
        <taxon>Insecta</taxon>
        <taxon>Pterygota</taxon>
        <taxon>Neoptera</taxon>
        <taxon>Paraneoptera</taxon>
        <taxon>Hemiptera</taxon>
        <taxon>Auchenorrhyncha</taxon>
        <taxon>Membracoidea</taxon>
        <taxon>Cicadellidae</taxon>
        <taxon>Cicadellinae</taxon>
        <taxon>Proconiini</taxon>
        <taxon>Cuerna</taxon>
    </lineage>
</organism>
<dbReference type="InterPro" id="IPR036259">
    <property type="entry name" value="MFS_trans_sf"/>
</dbReference>
<proteinExistence type="predicted"/>
<gene>
    <name evidence="6" type="ORF">g.6461</name>
</gene>
<dbReference type="PANTHER" id="PTHR23507:SF1">
    <property type="entry name" value="FI18259P1-RELATED"/>
    <property type="match status" value="1"/>
</dbReference>
<sequence>LFFYPIIDFTHGAGLTVVYSIVSNTVEPAELGQVNSMLGVADAVFPLLNLPLYIQLYHRTVSYMPGAFFLLSVMYGAIVLFMLIAVGILERQQKLKVHPDPVAVNI</sequence>
<feature type="transmembrane region" description="Helical" evidence="5">
    <location>
        <begin position="67"/>
        <end position="89"/>
    </location>
</feature>
<evidence type="ECO:0000256" key="3">
    <source>
        <dbReference type="ARBA" id="ARBA00022989"/>
    </source>
</evidence>
<accession>A0A1B6GI24</accession>
<dbReference type="SUPFAM" id="SSF103473">
    <property type="entry name" value="MFS general substrate transporter"/>
    <property type="match status" value="1"/>
</dbReference>
<reference evidence="6" key="1">
    <citation type="submission" date="2015-11" db="EMBL/GenBank/DDBJ databases">
        <title>De novo transcriptome assembly of four potential Pierce s Disease insect vectors from Arizona vineyards.</title>
        <authorList>
            <person name="Tassone E.E."/>
        </authorList>
    </citation>
    <scope>NUCLEOTIDE SEQUENCE</scope>
</reference>
<evidence type="ECO:0000256" key="2">
    <source>
        <dbReference type="ARBA" id="ARBA00022692"/>
    </source>
</evidence>
<name>A0A1B6GI24_9HEMI</name>
<dbReference type="PANTHER" id="PTHR23507">
    <property type="entry name" value="ZGC:174356"/>
    <property type="match status" value="1"/>
</dbReference>
<keyword evidence="4 5" id="KW-0472">Membrane</keyword>
<evidence type="ECO:0000256" key="5">
    <source>
        <dbReference type="SAM" id="Phobius"/>
    </source>
</evidence>